<dbReference type="EMBL" id="CP054706">
    <property type="protein sequence ID" value="QQK80738.1"/>
    <property type="molecule type" value="Genomic_DNA"/>
</dbReference>
<proteinExistence type="predicted"/>
<protein>
    <submittedName>
        <fullName evidence="1">Uncharacterized protein</fullName>
    </submittedName>
</protein>
<sequence length="108" mass="12338">MAPSYFERKQVDVINIIYSSGEISPFKIYKRSYDVKILNVSEDRNTVTFSISKQDIERSGAKGIEHSLGVINALIISNNPRISIENAIHRIDGRFFIDYPAAIARYRD</sequence>
<dbReference type="KEGG" id="scib:HUG20_13105"/>
<accession>A0A7T6ZC11</accession>
<dbReference type="RefSeq" id="WP_200085105.1">
    <property type="nucleotide sequence ID" value="NZ_CP054706.1"/>
</dbReference>
<dbReference type="AlphaFoldDB" id="A0A7T6ZC11"/>
<reference evidence="1 2" key="1">
    <citation type="submission" date="2020-06" db="EMBL/GenBank/DDBJ databases">
        <title>Genomic analysis of Salicibibacter sp. NKC21-4.</title>
        <authorList>
            <person name="Oh Y.J."/>
        </authorList>
    </citation>
    <scope>NUCLEOTIDE SEQUENCE [LARGE SCALE GENOMIC DNA]</scope>
    <source>
        <strain evidence="1 2">NKC21-4</strain>
    </source>
</reference>
<organism evidence="1 2">
    <name type="scientific">Salicibibacter cibi</name>
    <dbReference type="NCBI Taxonomy" id="2743001"/>
    <lineage>
        <taxon>Bacteria</taxon>
        <taxon>Bacillati</taxon>
        <taxon>Bacillota</taxon>
        <taxon>Bacilli</taxon>
        <taxon>Bacillales</taxon>
        <taxon>Bacillaceae</taxon>
        <taxon>Salicibibacter</taxon>
    </lineage>
</organism>
<evidence type="ECO:0000313" key="1">
    <source>
        <dbReference type="EMBL" id="QQK80738.1"/>
    </source>
</evidence>
<gene>
    <name evidence="1" type="ORF">HUG20_13105</name>
</gene>
<evidence type="ECO:0000313" key="2">
    <source>
        <dbReference type="Proteomes" id="UP000595349"/>
    </source>
</evidence>
<name>A0A7T6ZC11_9BACI</name>
<keyword evidence="2" id="KW-1185">Reference proteome</keyword>
<dbReference type="Proteomes" id="UP000595349">
    <property type="component" value="Chromosome"/>
</dbReference>